<protein>
    <recommendedName>
        <fullName evidence="5">Glycerol operon regulatory protein</fullName>
    </recommendedName>
</protein>
<evidence type="ECO:0000256" key="2">
    <source>
        <dbReference type="ARBA" id="ARBA00023125"/>
    </source>
</evidence>
<keyword evidence="9" id="KW-1185">Reference proteome</keyword>
<evidence type="ECO:0000313" key="9">
    <source>
        <dbReference type="Proteomes" id="UP000000323"/>
    </source>
</evidence>
<gene>
    <name evidence="8" type="ordered locus">Tter_2510</name>
</gene>
<dbReference type="InterPro" id="IPR036390">
    <property type="entry name" value="WH_DNA-bd_sf"/>
</dbReference>
<dbReference type="AlphaFoldDB" id="D1CI28"/>
<dbReference type="eggNOG" id="COG1414">
    <property type="taxonomic scope" value="Bacteria"/>
</dbReference>
<dbReference type="SUPFAM" id="SSF46785">
    <property type="entry name" value="Winged helix' DNA-binding domain"/>
    <property type="match status" value="1"/>
</dbReference>
<dbReference type="FunFam" id="1.10.10.10:FF:000056">
    <property type="entry name" value="IclR family transcriptional regulator"/>
    <property type="match status" value="1"/>
</dbReference>
<sequence length="308" mass="33604">MTARVTAAIIELLSSMSRTGFGIMNQGDASTGQVKSAARVLDLLELLAEHEEGLTLTQICRALRIPKSSAHALIRTLLGRGYLAQGFQAGTYRLGPRTFEVGSAYMRSVDLIREGQEIIRQISRRCGETTHLATLDGQDVIYVAKEEGNNLIRMVSAVGKRFPAHGTAVGKMLLSGLSRDELLRRYPRSRPLPKLTENTITDPEAFYRELEETRARGYALDHEESTAGLCCVAAPVYDAGGRMVAAMSISVPRVNFTEARLPELLRLVREGAAELSTRLGYLPAGKRADAGVERGREVDRMVGSGRGT</sequence>
<evidence type="ECO:0000313" key="8">
    <source>
        <dbReference type="EMBL" id="ACZ43399.1"/>
    </source>
</evidence>
<evidence type="ECO:0000256" key="3">
    <source>
        <dbReference type="ARBA" id="ARBA00023163"/>
    </source>
</evidence>
<dbReference type="PROSITE" id="PS51078">
    <property type="entry name" value="ICLR_ED"/>
    <property type="match status" value="1"/>
</dbReference>
<keyword evidence="1" id="KW-0805">Transcription regulation</keyword>
<dbReference type="InterPro" id="IPR036388">
    <property type="entry name" value="WH-like_DNA-bd_sf"/>
</dbReference>
<organism evidence="8 9">
    <name type="scientific">Thermobaculum terrenum (strain ATCC BAA-798 / CCMEE 7001 / YNP1)</name>
    <dbReference type="NCBI Taxonomy" id="525904"/>
    <lineage>
        <taxon>Bacteria</taxon>
        <taxon>Bacillati</taxon>
        <taxon>Chloroflexota</taxon>
        <taxon>Chloroflexia</taxon>
        <taxon>Candidatus Thermobaculales</taxon>
        <taxon>Candidatus Thermobaculaceae</taxon>
        <taxon>Thermobaculum</taxon>
    </lineage>
</organism>
<dbReference type="SUPFAM" id="SSF55781">
    <property type="entry name" value="GAF domain-like"/>
    <property type="match status" value="1"/>
</dbReference>
<dbReference type="Pfam" id="PF09339">
    <property type="entry name" value="HTH_IclR"/>
    <property type="match status" value="1"/>
</dbReference>
<dbReference type="Proteomes" id="UP000000323">
    <property type="component" value="Chromosome 2"/>
</dbReference>
<keyword evidence="2" id="KW-0238">DNA-binding</keyword>
<dbReference type="STRING" id="525904.Tter_2510"/>
<proteinExistence type="predicted"/>
<dbReference type="PROSITE" id="PS51077">
    <property type="entry name" value="HTH_ICLR"/>
    <property type="match status" value="1"/>
</dbReference>
<dbReference type="Gene3D" id="1.10.10.10">
    <property type="entry name" value="Winged helix-like DNA-binding domain superfamily/Winged helix DNA-binding domain"/>
    <property type="match status" value="1"/>
</dbReference>
<evidence type="ECO:0000259" key="6">
    <source>
        <dbReference type="PROSITE" id="PS51077"/>
    </source>
</evidence>
<dbReference type="KEGG" id="ttr:Tter_2510"/>
<dbReference type="Pfam" id="PF01614">
    <property type="entry name" value="IclR_C"/>
    <property type="match status" value="1"/>
</dbReference>
<dbReference type="InterPro" id="IPR050707">
    <property type="entry name" value="HTH_MetabolicPath_Reg"/>
</dbReference>
<comment type="function">
    <text evidence="4">May be an activator protein for the gylABX operon.</text>
</comment>
<dbReference type="GO" id="GO:0003700">
    <property type="term" value="F:DNA-binding transcription factor activity"/>
    <property type="evidence" value="ECO:0007669"/>
    <property type="project" value="TreeGrafter"/>
</dbReference>
<dbReference type="PANTHER" id="PTHR30136">
    <property type="entry name" value="HELIX-TURN-HELIX TRANSCRIPTIONAL REGULATOR, ICLR FAMILY"/>
    <property type="match status" value="1"/>
</dbReference>
<feature type="domain" description="IclR-ED" evidence="7">
    <location>
        <begin position="97"/>
        <end position="281"/>
    </location>
</feature>
<dbReference type="InterPro" id="IPR005471">
    <property type="entry name" value="Tscrpt_reg_IclR_N"/>
</dbReference>
<dbReference type="Gene3D" id="3.30.450.40">
    <property type="match status" value="1"/>
</dbReference>
<evidence type="ECO:0000259" key="7">
    <source>
        <dbReference type="PROSITE" id="PS51078"/>
    </source>
</evidence>
<dbReference type="SMART" id="SM00346">
    <property type="entry name" value="HTH_ICLR"/>
    <property type="match status" value="1"/>
</dbReference>
<feature type="domain" description="HTH iclR-type" evidence="6">
    <location>
        <begin position="34"/>
        <end position="96"/>
    </location>
</feature>
<dbReference type="HOGENOM" id="CLU_062618_5_5_0"/>
<dbReference type="GO" id="GO:0003677">
    <property type="term" value="F:DNA binding"/>
    <property type="evidence" value="ECO:0007669"/>
    <property type="project" value="UniProtKB-KW"/>
</dbReference>
<keyword evidence="3" id="KW-0804">Transcription</keyword>
<dbReference type="InterPro" id="IPR029016">
    <property type="entry name" value="GAF-like_dom_sf"/>
</dbReference>
<dbReference type="InterPro" id="IPR014757">
    <property type="entry name" value="Tscrpt_reg_IclR_C"/>
</dbReference>
<evidence type="ECO:0000256" key="5">
    <source>
        <dbReference type="ARBA" id="ARBA00070406"/>
    </source>
</evidence>
<evidence type="ECO:0000256" key="1">
    <source>
        <dbReference type="ARBA" id="ARBA00023015"/>
    </source>
</evidence>
<evidence type="ECO:0000256" key="4">
    <source>
        <dbReference type="ARBA" id="ARBA00058938"/>
    </source>
</evidence>
<dbReference type="PANTHER" id="PTHR30136:SF35">
    <property type="entry name" value="HTH-TYPE TRANSCRIPTIONAL REGULATOR RV1719"/>
    <property type="match status" value="1"/>
</dbReference>
<reference evidence="9" key="1">
    <citation type="journal article" date="2010" name="Stand. Genomic Sci.">
        <title>Complete genome sequence of 'Thermobaculum terrenum' type strain (YNP1).</title>
        <authorList>
            <person name="Kiss H."/>
            <person name="Cleland D."/>
            <person name="Lapidus A."/>
            <person name="Lucas S."/>
            <person name="Glavina Del Rio T."/>
            <person name="Nolan M."/>
            <person name="Tice H."/>
            <person name="Han C."/>
            <person name="Goodwin L."/>
            <person name="Pitluck S."/>
            <person name="Liolios K."/>
            <person name="Ivanova N."/>
            <person name="Mavromatis K."/>
            <person name="Ovchinnikova G."/>
            <person name="Pati A."/>
            <person name="Chen A."/>
            <person name="Palaniappan K."/>
            <person name="Land M."/>
            <person name="Hauser L."/>
            <person name="Chang Y."/>
            <person name="Jeffries C."/>
            <person name="Lu M."/>
            <person name="Brettin T."/>
            <person name="Detter J."/>
            <person name="Goker M."/>
            <person name="Tindall B."/>
            <person name="Beck B."/>
            <person name="McDermott T."/>
            <person name="Woyke T."/>
            <person name="Bristow J."/>
            <person name="Eisen J."/>
            <person name="Markowitz V."/>
            <person name="Hugenholtz P."/>
            <person name="Kyrpides N."/>
            <person name="Klenk H."/>
            <person name="Cheng J."/>
        </authorList>
    </citation>
    <scope>NUCLEOTIDE SEQUENCE [LARGE SCALE GENOMIC DNA]</scope>
    <source>
        <strain evidence="9">ATCC BAA-798 / YNP1</strain>
    </source>
</reference>
<accession>D1CI28</accession>
<dbReference type="GO" id="GO:0045892">
    <property type="term" value="P:negative regulation of DNA-templated transcription"/>
    <property type="evidence" value="ECO:0007669"/>
    <property type="project" value="TreeGrafter"/>
</dbReference>
<name>D1CI28_THET1</name>
<dbReference type="EMBL" id="CP001826">
    <property type="protein sequence ID" value="ACZ43399.1"/>
    <property type="molecule type" value="Genomic_DNA"/>
</dbReference>